<reference evidence="2 3" key="1">
    <citation type="journal article" date="2020" name="Nat. Food">
        <title>A phased Vanilla planifolia genome enables genetic improvement of flavour and production.</title>
        <authorList>
            <person name="Hasing T."/>
            <person name="Tang H."/>
            <person name="Brym M."/>
            <person name="Khazi F."/>
            <person name="Huang T."/>
            <person name="Chambers A.H."/>
        </authorList>
    </citation>
    <scope>NUCLEOTIDE SEQUENCE [LARGE SCALE GENOMIC DNA]</scope>
    <source>
        <tissue evidence="2">Leaf</tissue>
    </source>
</reference>
<accession>A0A835UFF1</accession>
<sequence length="161" mass="17657">MAKLKRLILTEPWITSLKVRTSGTIPAVKRAEYGMGVENVSNLDVSLDEEVKEGDAPVASQARENRKGRERFRWRGGASYERLEDGTGRPSKASTDERVGEEKEGKWGMRKAEMQAEEVEEAEGKAGLIFSSQNKKLNVAWAHVVGDEGSGKGGMPALVPQ</sequence>
<feature type="compositionally biased region" description="Basic and acidic residues" evidence="1">
    <location>
        <begin position="63"/>
        <end position="73"/>
    </location>
</feature>
<dbReference type="AlphaFoldDB" id="A0A835UFF1"/>
<dbReference type="Proteomes" id="UP000636800">
    <property type="component" value="Chromosome 11"/>
</dbReference>
<evidence type="ECO:0000256" key="1">
    <source>
        <dbReference type="SAM" id="MobiDB-lite"/>
    </source>
</evidence>
<gene>
    <name evidence="2" type="ORF">HPP92_021331</name>
</gene>
<feature type="region of interest" description="Disordered" evidence="1">
    <location>
        <begin position="49"/>
        <end position="111"/>
    </location>
</feature>
<evidence type="ECO:0000313" key="3">
    <source>
        <dbReference type="Proteomes" id="UP000636800"/>
    </source>
</evidence>
<dbReference type="EMBL" id="JADCNL010000011">
    <property type="protein sequence ID" value="KAG0461034.1"/>
    <property type="molecule type" value="Genomic_DNA"/>
</dbReference>
<dbReference type="OrthoDB" id="271433at2759"/>
<keyword evidence="3" id="KW-1185">Reference proteome</keyword>
<name>A0A835UFF1_VANPL</name>
<protein>
    <submittedName>
        <fullName evidence="2">Uncharacterized protein</fullName>
    </submittedName>
</protein>
<feature type="compositionally biased region" description="Basic and acidic residues" evidence="1">
    <location>
        <begin position="94"/>
        <end position="111"/>
    </location>
</feature>
<comment type="caution">
    <text evidence="2">The sequence shown here is derived from an EMBL/GenBank/DDBJ whole genome shotgun (WGS) entry which is preliminary data.</text>
</comment>
<organism evidence="2 3">
    <name type="scientific">Vanilla planifolia</name>
    <name type="common">Vanilla</name>
    <dbReference type="NCBI Taxonomy" id="51239"/>
    <lineage>
        <taxon>Eukaryota</taxon>
        <taxon>Viridiplantae</taxon>
        <taxon>Streptophyta</taxon>
        <taxon>Embryophyta</taxon>
        <taxon>Tracheophyta</taxon>
        <taxon>Spermatophyta</taxon>
        <taxon>Magnoliopsida</taxon>
        <taxon>Liliopsida</taxon>
        <taxon>Asparagales</taxon>
        <taxon>Orchidaceae</taxon>
        <taxon>Vanilloideae</taxon>
        <taxon>Vanilleae</taxon>
        <taxon>Vanilla</taxon>
    </lineage>
</organism>
<proteinExistence type="predicted"/>
<evidence type="ECO:0000313" key="2">
    <source>
        <dbReference type="EMBL" id="KAG0461034.1"/>
    </source>
</evidence>